<dbReference type="Gene3D" id="1.10.287.110">
    <property type="entry name" value="DnaJ domain"/>
    <property type="match status" value="1"/>
</dbReference>
<keyword evidence="1" id="KW-0143">Chaperone</keyword>
<dbReference type="PANTHER" id="PTHR43096">
    <property type="entry name" value="DNAJ HOMOLOG 1, MITOCHONDRIAL-RELATED"/>
    <property type="match status" value="1"/>
</dbReference>
<dbReference type="Proteomes" id="UP001195914">
    <property type="component" value="Unassembled WGS sequence"/>
</dbReference>
<dbReference type="PROSITE" id="PS50076">
    <property type="entry name" value="DNAJ_2"/>
    <property type="match status" value="1"/>
</dbReference>
<evidence type="ECO:0000313" key="4">
    <source>
        <dbReference type="Proteomes" id="UP001195914"/>
    </source>
</evidence>
<dbReference type="GO" id="GO:0042026">
    <property type="term" value="P:protein refolding"/>
    <property type="evidence" value="ECO:0007669"/>
    <property type="project" value="TreeGrafter"/>
</dbReference>
<name>A0AAD9GAC7_BABDI</name>
<dbReference type="GO" id="GO:0005737">
    <property type="term" value="C:cytoplasm"/>
    <property type="evidence" value="ECO:0007669"/>
    <property type="project" value="TreeGrafter"/>
</dbReference>
<organism evidence="3 4">
    <name type="scientific">Babesia divergens</name>
    <dbReference type="NCBI Taxonomy" id="32595"/>
    <lineage>
        <taxon>Eukaryota</taxon>
        <taxon>Sar</taxon>
        <taxon>Alveolata</taxon>
        <taxon>Apicomplexa</taxon>
        <taxon>Aconoidasida</taxon>
        <taxon>Piroplasmida</taxon>
        <taxon>Babesiidae</taxon>
        <taxon>Babesia</taxon>
    </lineage>
</organism>
<dbReference type="CDD" id="cd06257">
    <property type="entry name" value="DnaJ"/>
    <property type="match status" value="1"/>
</dbReference>
<comment type="caution">
    <text evidence="3">The sequence shown here is derived from an EMBL/GenBank/DDBJ whole genome shotgun (WGS) entry which is preliminary data.</text>
</comment>
<evidence type="ECO:0000256" key="1">
    <source>
        <dbReference type="ARBA" id="ARBA00023186"/>
    </source>
</evidence>
<dbReference type="GO" id="GO:0051082">
    <property type="term" value="F:unfolded protein binding"/>
    <property type="evidence" value="ECO:0007669"/>
    <property type="project" value="TreeGrafter"/>
</dbReference>
<dbReference type="InterPro" id="IPR001623">
    <property type="entry name" value="DnaJ_domain"/>
</dbReference>
<keyword evidence="4" id="KW-1185">Reference proteome</keyword>
<feature type="domain" description="J" evidence="2">
    <location>
        <begin position="43"/>
        <end position="96"/>
    </location>
</feature>
<dbReference type="InterPro" id="IPR036869">
    <property type="entry name" value="J_dom_sf"/>
</dbReference>
<sequence>MLFARRCWLLAQRNKASSYGVRARFFSIYHGGLPHDIKAGRVTHYNVLQVKNDATVKEIREAYLRLVKLHHPDTSKDPDSPVIFICIRDAHDILRV</sequence>
<protein>
    <recommendedName>
        <fullName evidence="2">J domain-containing protein</fullName>
    </recommendedName>
</protein>
<dbReference type="AlphaFoldDB" id="A0AAD9GAC7"/>
<reference evidence="3" key="1">
    <citation type="journal article" date="2014" name="Nucleic Acids Res.">
        <title>The evolutionary dynamics of variant antigen genes in Babesia reveal a history of genomic innovation underlying host-parasite interaction.</title>
        <authorList>
            <person name="Jackson A.P."/>
            <person name="Otto T.D."/>
            <person name="Darby A."/>
            <person name="Ramaprasad A."/>
            <person name="Xia D."/>
            <person name="Echaide I.E."/>
            <person name="Farber M."/>
            <person name="Gahlot S."/>
            <person name="Gamble J."/>
            <person name="Gupta D."/>
            <person name="Gupta Y."/>
            <person name="Jackson L."/>
            <person name="Malandrin L."/>
            <person name="Malas T.B."/>
            <person name="Moussa E."/>
            <person name="Nair M."/>
            <person name="Reid A.J."/>
            <person name="Sanders M."/>
            <person name="Sharma J."/>
            <person name="Tracey A."/>
            <person name="Quail M.A."/>
            <person name="Weir W."/>
            <person name="Wastling J.M."/>
            <person name="Hall N."/>
            <person name="Willadsen P."/>
            <person name="Lingelbach K."/>
            <person name="Shiels B."/>
            <person name="Tait A."/>
            <person name="Berriman M."/>
            <person name="Allred D.R."/>
            <person name="Pain A."/>
        </authorList>
    </citation>
    <scope>NUCLEOTIDE SEQUENCE</scope>
    <source>
        <strain evidence="3">1802A</strain>
    </source>
</reference>
<dbReference type="EMBL" id="JAHBMH010000062">
    <property type="protein sequence ID" value="KAK1934740.1"/>
    <property type="molecule type" value="Genomic_DNA"/>
</dbReference>
<gene>
    <name evidence="3" type="ORF">X943_000697</name>
</gene>
<dbReference type="SMART" id="SM00271">
    <property type="entry name" value="DnaJ"/>
    <property type="match status" value="1"/>
</dbReference>
<dbReference type="SUPFAM" id="SSF46565">
    <property type="entry name" value="Chaperone J-domain"/>
    <property type="match status" value="1"/>
</dbReference>
<dbReference type="Pfam" id="PF00226">
    <property type="entry name" value="DnaJ"/>
    <property type="match status" value="1"/>
</dbReference>
<dbReference type="PANTHER" id="PTHR43096:SF52">
    <property type="entry name" value="DNAJ HOMOLOG 1, MITOCHONDRIAL-RELATED"/>
    <property type="match status" value="1"/>
</dbReference>
<dbReference type="PRINTS" id="PR00625">
    <property type="entry name" value="JDOMAIN"/>
</dbReference>
<evidence type="ECO:0000313" key="3">
    <source>
        <dbReference type="EMBL" id="KAK1934740.1"/>
    </source>
</evidence>
<accession>A0AAD9GAC7</accession>
<reference evidence="3" key="2">
    <citation type="submission" date="2021-05" db="EMBL/GenBank/DDBJ databases">
        <authorList>
            <person name="Pain A."/>
        </authorList>
    </citation>
    <scope>NUCLEOTIDE SEQUENCE</scope>
    <source>
        <strain evidence="3">1802A</strain>
    </source>
</reference>
<evidence type="ECO:0000259" key="2">
    <source>
        <dbReference type="PROSITE" id="PS50076"/>
    </source>
</evidence>
<proteinExistence type="predicted"/>